<dbReference type="Pfam" id="PF02515">
    <property type="entry name" value="CoA_transf_3"/>
    <property type="match status" value="1"/>
</dbReference>
<keyword evidence="1" id="KW-0808">Transferase</keyword>
<dbReference type="SUPFAM" id="SSF89796">
    <property type="entry name" value="CoA-transferase family III (CaiB/BaiF)"/>
    <property type="match status" value="1"/>
</dbReference>
<comment type="caution">
    <text evidence="2">The sequence shown here is derived from an EMBL/GenBank/DDBJ whole genome shotgun (WGS) entry which is preliminary data.</text>
</comment>
<evidence type="ECO:0000313" key="3">
    <source>
        <dbReference type="Proteomes" id="UP001499878"/>
    </source>
</evidence>
<accession>A0ABP9T8T4</accession>
<dbReference type="PANTHER" id="PTHR48207">
    <property type="entry name" value="SUCCINATE--HYDROXYMETHYLGLUTARATE COA-TRANSFERASE"/>
    <property type="match status" value="1"/>
</dbReference>
<dbReference type="RefSeq" id="WP_345632271.1">
    <property type="nucleotide sequence ID" value="NZ_BAABJR010000009.1"/>
</dbReference>
<dbReference type="EMBL" id="BAABJR010000009">
    <property type="protein sequence ID" value="GAA5210919.1"/>
    <property type="molecule type" value="Genomic_DNA"/>
</dbReference>
<dbReference type="InterPro" id="IPR003673">
    <property type="entry name" value="CoA-Trfase_fam_III"/>
</dbReference>
<protein>
    <submittedName>
        <fullName evidence="2">CaiB/BaiF CoA-transferase family protein</fullName>
    </submittedName>
</protein>
<dbReference type="Gene3D" id="3.30.1540.10">
    <property type="entry name" value="formyl-coa transferase, domain 3"/>
    <property type="match status" value="1"/>
</dbReference>
<dbReference type="InterPro" id="IPR023606">
    <property type="entry name" value="CoA-Trfase_III_dom_1_sf"/>
</dbReference>
<proteinExistence type="predicted"/>
<dbReference type="InterPro" id="IPR044855">
    <property type="entry name" value="CoA-Trfase_III_dom3_sf"/>
</dbReference>
<dbReference type="Gene3D" id="3.40.50.10540">
    <property type="entry name" value="Crotonobetainyl-coa:carnitine coa-transferase, domain 1"/>
    <property type="match status" value="1"/>
</dbReference>
<gene>
    <name evidence="2" type="ORF">GCM10023323_40440</name>
</gene>
<keyword evidence="3" id="KW-1185">Reference proteome</keyword>
<evidence type="ECO:0000313" key="2">
    <source>
        <dbReference type="EMBL" id="GAA5210919.1"/>
    </source>
</evidence>
<reference evidence="3" key="1">
    <citation type="journal article" date="2019" name="Int. J. Syst. Evol. Microbiol.">
        <title>The Global Catalogue of Microorganisms (GCM) 10K type strain sequencing project: providing services to taxonomists for standard genome sequencing and annotation.</title>
        <authorList>
            <consortium name="The Broad Institute Genomics Platform"/>
            <consortium name="The Broad Institute Genome Sequencing Center for Infectious Disease"/>
            <person name="Wu L."/>
            <person name="Ma J."/>
        </authorList>
    </citation>
    <scope>NUCLEOTIDE SEQUENCE [LARGE SCALE GENOMIC DNA]</scope>
    <source>
        <strain evidence="3">JCM 18306</strain>
    </source>
</reference>
<organism evidence="2 3">
    <name type="scientific">Streptomyces thinghirensis</name>
    <dbReference type="NCBI Taxonomy" id="551547"/>
    <lineage>
        <taxon>Bacteria</taxon>
        <taxon>Bacillati</taxon>
        <taxon>Actinomycetota</taxon>
        <taxon>Actinomycetes</taxon>
        <taxon>Kitasatosporales</taxon>
        <taxon>Streptomycetaceae</taxon>
        <taxon>Streptomyces</taxon>
    </lineage>
</organism>
<name>A0ABP9T8T4_9ACTN</name>
<dbReference type="InterPro" id="IPR050483">
    <property type="entry name" value="CoA-transferase_III_domain"/>
</dbReference>
<dbReference type="Proteomes" id="UP001499878">
    <property type="component" value="Unassembled WGS sequence"/>
</dbReference>
<evidence type="ECO:0000256" key="1">
    <source>
        <dbReference type="ARBA" id="ARBA00022679"/>
    </source>
</evidence>
<dbReference type="PANTHER" id="PTHR48207:SF3">
    <property type="entry name" value="SUCCINATE--HYDROXYMETHYLGLUTARATE COA-TRANSFERASE"/>
    <property type="match status" value="1"/>
</dbReference>
<sequence>MAAQRTTISPDTARPGPLSGVRVIEVGHAVCAPLCARHLADLGADVIKVESPTGDLARKYDEVVGGDSAYFAWANYGKRSIVLDLCSDDGRADFEELVERADVVIHNLGPGAMNRLGFDHQRLSRLNRRLIDCAISGYGTPGPMAERKAFDLLVQGESGLMAVTGTEAEPAKVGVSIVDMCTAMYALTAIQAALIERSQTGAGRLVEISMLDCIAEWMMAPAFHQIHGGAAPRREGARHNMMVPYGLYRTGASTSVNFAIQTTPHWRTLCKDVLNAPELADHPDFATNADRVRNRTALEPRIEELLGGIGHDEAVKRLLDANIPVGEVNDLAGLVDHPQLQARDRWMTIRVKGGTAPTVRPPFNLTDTAEMIPAVPALGEHTSSILAELRVNRPGAHGGHSVS</sequence>